<sequence length="67" mass="7505">MDQRDPQATGQAAWFDKANLLSRDWAKGIEGMTIGDTISLPEVMQYAIVQVINKYYVRAAEESGERA</sequence>
<reference evidence="1" key="1">
    <citation type="submission" date="2020-03" db="EMBL/GenBank/DDBJ databases">
        <title>The deep terrestrial virosphere.</title>
        <authorList>
            <person name="Holmfeldt K."/>
            <person name="Nilsson E."/>
            <person name="Simone D."/>
            <person name="Lopez-Fernandez M."/>
            <person name="Wu X."/>
            <person name="de Brujin I."/>
            <person name="Lundin D."/>
            <person name="Andersson A."/>
            <person name="Bertilsson S."/>
            <person name="Dopson M."/>
        </authorList>
    </citation>
    <scope>NUCLEOTIDE SEQUENCE</scope>
    <source>
        <strain evidence="2">MM415A00400</strain>
        <strain evidence="1">MM415B01011</strain>
    </source>
</reference>
<proteinExistence type="predicted"/>
<dbReference type="EMBL" id="MT142490">
    <property type="protein sequence ID" value="QJA82551.1"/>
    <property type="molecule type" value="Genomic_DNA"/>
</dbReference>
<name>A0A6M3IUW5_9ZZZZ</name>
<dbReference type="EMBL" id="MT141427">
    <property type="protein sequence ID" value="QJA60991.1"/>
    <property type="molecule type" value="Genomic_DNA"/>
</dbReference>
<evidence type="ECO:0000313" key="2">
    <source>
        <dbReference type="EMBL" id="QJA82551.1"/>
    </source>
</evidence>
<dbReference type="AlphaFoldDB" id="A0A6M3IUW5"/>
<gene>
    <name evidence="2" type="ORF">MM415A00400_0024</name>
    <name evidence="1" type="ORF">MM415B01011_0026</name>
</gene>
<protein>
    <submittedName>
        <fullName evidence="1">Uncharacterized protein</fullName>
    </submittedName>
</protein>
<organism evidence="1">
    <name type="scientific">viral metagenome</name>
    <dbReference type="NCBI Taxonomy" id="1070528"/>
    <lineage>
        <taxon>unclassified sequences</taxon>
        <taxon>metagenomes</taxon>
        <taxon>organismal metagenomes</taxon>
    </lineage>
</organism>
<evidence type="ECO:0000313" key="1">
    <source>
        <dbReference type="EMBL" id="QJA60991.1"/>
    </source>
</evidence>
<accession>A0A6M3IUW5</accession>